<reference evidence="2 3" key="1">
    <citation type="journal article" date="1998" name="DNA Res.">
        <title>Complete sequence and gene organization of the genome of a hyper-thermophilic archaebacterium, Pyrococcus horikoshii OT3.</title>
        <authorList>
            <person name="Kawarabayasi Y."/>
            <person name="Sawada M."/>
            <person name="Horikawa H."/>
            <person name="Haikawa Y."/>
            <person name="Hino Y."/>
            <person name="Yamamoto S."/>
            <person name="Sekine M."/>
            <person name="Baba S."/>
            <person name="Kosugi H."/>
            <person name="Hosoyama A."/>
            <person name="Nagai Y."/>
            <person name="Sakai M."/>
            <person name="Ogura K."/>
            <person name="Otuka R."/>
            <person name="Nakazawa H."/>
            <person name="Takamiya M."/>
            <person name="Ohfuku Y."/>
            <person name="Funahashi T."/>
            <person name="Tanaka T."/>
            <person name="Kudoh Y."/>
            <person name="Yamazaki J."/>
            <person name="Kushida N."/>
            <person name="Oguchi A."/>
            <person name="Aoki K."/>
            <person name="Nakamura Y."/>
            <person name="Robb T.F."/>
            <person name="Horikoshi K."/>
            <person name="Masuchi Y."/>
            <person name="Shizuya H."/>
            <person name="Kikuchi H."/>
        </authorList>
    </citation>
    <scope>NUCLEOTIDE SEQUENCE [LARGE SCALE GENOMIC DNA]</scope>
    <source>
        <strain evidence="3">ATCC 700860 / DSM 12428 / JCM 9974 / NBRC 100139 / OT-3</strain>
    </source>
</reference>
<keyword evidence="1" id="KW-1133">Transmembrane helix</keyword>
<dbReference type="AlphaFoldDB" id="O58824"/>
<protein>
    <submittedName>
        <fullName evidence="2">Uncharacterized protein</fullName>
    </submittedName>
</protein>
<evidence type="ECO:0000313" key="3">
    <source>
        <dbReference type="Proteomes" id="UP000000752"/>
    </source>
</evidence>
<keyword evidence="3" id="KW-1185">Reference proteome</keyword>
<proteinExistence type="predicted"/>
<sequence length="133" mass="13913">MFIRNGSSSSITQPLILSILLAATTNGVLYLLNISMLSIVCGWKPSFTSITRTAKSAKLPPLALRLVKASCPGVSMKSKPGSLISAFQSLIRGPAIFLTTSIGTSVAPMCCVIPPASLAATFVFLILSSRVVL</sequence>
<keyword evidence="1" id="KW-0812">Transmembrane</keyword>
<feature type="transmembrane region" description="Helical" evidence="1">
    <location>
        <begin position="106"/>
        <end position="127"/>
    </location>
</feature>
<feature type="transmembrane region" description="Helical" evidence="1">
    <location>
        <begin position="15"/>
        <end position="43"/>
    </location>
</feature>
<dbReference type="Proteomes" id="UP000000752">
    <property type="component" value="Chromosome"/>
</dbReference>
<dbReference type="EMBL" id="BA000001">
    <property type="protein sequence ID" value="BAA30196.1"/>
    <property type="molecule type" value="Genomic_DNA"/>
</dbReference>
<organism evidence="2 3">
    <name type="scientific">Pyrococcus horikoshii (strain ATCC 700860 / DSM 12428 / JCM 9974 / NBRC 100139 / OT-3)</name>
    <dbReference type="NCBI Taxonomy" id="70601"/>
    <lineage>
        <taxon>Archaea</taxon>
        <taxon>Methanobacteriati</taxon>
        <taxon>Methanobacteriota</taxon>
        <taxon>Thermococci</taxon>
        <taxon>Thermococcales</taxon>
        <taxon>Thermococcaceae</taxon>
        <taxon>Pyrococcus</taxon>
    </lineage>
</organism>
<keyword evidence="1" id="KW-0472">Membrane</keyword>
<evidence type="ECO:0000313" key="2">
    <source>
        <dbReference type="EMBL" id="BAA30196.1"/>
    </source>
</evidence>
<gene>
    <name evidence="2" type="ordered locus">PH1097</name>
</gene>
<name>O58824_PYRHO</name>
<evidence type="ECO:0000256" key="1">
    <source>
        <dbReference type="SAM" id="Phobius"/>
    </source>
</evidence>
<dbReference type="PIR" id="B71050">
    <property type="entry name" value="B71050"/>
</dbReference>
<accession>O58824</accession>
<dbReference type="KEGG" id="pho:PH1097"/>
<dbReference type="EnsemblBacteria" id="BAA30196">
    <property type="protein sequence ID" value="BAA30196"/>
    <property type="gene ID" value="BAA30196"/>
</dbReference>